<dbReference type="Pfam" id="PF13377">
    <property type="entry name" value="Peripla_BP_3"/>
    <property type="match status" value="1"/>
</dbReference>
<dbReference type="InterPro" id="IPR010982">
    <property type="entry name" value="Lambda_DNA-bd_dom_sf"/>
</dbReference>
<dbReference type="InterPro" id="IPR000843">
    <property type="entry name" value="HTH_LacI"/>
</dbReference>
<accession>A0A7W7ZUG9</accession>
<dbReference type="AlphaFoldDB" id="A0A7W7ZUG9"/>
<evidence type="ECO:0000259" key="4">
    <source>
        <dbReference type="PROSITE" id="PS50932"/>
    </source>
</evidence>
<evidence type="ECO:0000256" key="3">
    <source>
        <dbReference type="ARBA" id="ARBA00023163"/>
    </source>
</evidence>
<keyword evidence="2" id="KW-0238">DNA-binding</keyword>
<dbReference type="PROSITE" id="PS50932">
    <property type="entry name" value="HTH_LACI_2"/>
    <property type="match status" value="1"/>
</dbReference>
<keyword evidence="1" id="KW-0805">Transcription regulation</keyword>
<dbReference type="Gene3D" id="3.40.50.2300">
    <property type="match status" value="2"/>
</dbReference>
<dbReference type="CDD" id="cd06267">
    <property type="entry name" value="PBP1_LacI_sugar_binding-like"/>
    <property type="match status" value="1"/>
</dbReference>
<dbReference type="SUPFAM" id="SSF47413">
    <property type="entry name" value="lambda repressor-like DNA-binding domains"/>
    <property type="match status" value="1"/>
</dbReference>
<feature type="domain" description="HTH lacI-type" evidence="4">
    <location>
        <begin position="8"/>
        <end position="62"/>
    </location>
</feature>
<dbReference type="EMBL" id="JACHIO010000026">
    <property type="protein sequence ID" value="MBB5066325.1"/>
    <property type="molecule type" value="Genomic_DNA"/>
</dbReference>
<name>A0A7W7ZUG9_9BACT</name>
<dbReference type="PROSITE" id="PS00356">
    <property type="entry name" value="HTH_LACI_1"/>
    <property type="match status" value="1"/>
</dbReference>
<proteinExistence type="predicted"/>
<sequence length="343" mass="36846">MKKPSSMPTVADVARVAGVGAITVSRFVNETSYVSAAKKKKIQAAIDKLGYRPNQAARILKGHRAKVIGLILPDLADPFFGKCASAIESYASAHGYMTLIVASKHDRNISNNEVSMLIGQRVAGLIVVPSLSNDSLTEFLHEGIPIVALDRPLSGIAADEVVVENLGGAQTAVEHLIGHGHKRIVCVGYDKESHAVSHRILGYTNAMQSAGLKPELRLSIQSYEDALKLAKQWSKSPDRPSAVFTLNNVATRHMLEALREVNLQIPEKIALVAFDDLELAKLLSPALTVVRQPAVGLGAQAARVLFERIAAPKNQESEFGIKLVLPVEFIIRNSCGCTGIPAA</sequence>
<comment type="caution">
    <text evidence="5">The sequence shown here is derived from an EMBL/GenBank/DDBJ whole genome shotgun (WGS) entry which is preliminary data.</text>
</comment>
<dbReference type="GO" id="GO:0000976">
    <property type="term" value="F:transcription cis-regulatory region binding"/>
    <property type="evidence" value="ECO:0007669"/>
    <property type="project" value="TreeGrafter"/>
</dbReference>
<evidence type="ECO:0000313" key="6">
    <source>
        <dbReference type="Proteomes" id="UP000584867"/>
    </source>
</evidence>
<dbReference type="CDD" id="cd01392">
    <property type="entry name" value="HTH_LacI"/>
    <property type="match status" value="1"/>
</dbReference>
<dbReference type="PANTHER" id="PTHR30146">
    <property type="entry name" value="LACI-RELATED TRANSCRIPTIONAL REPRESSOR"/>
    <property type="match status" value="1"/>
</dbReference>
<evidence type="ECO:0000313" key="5">
    <source>
        <dbReference type="EMBL" id="MBB5066325.1"/>
    </source>
</evidence>
<dbReference type="Gene3D" id="1.10.260.40">
    <property type="entry name" value="lambda repressor-like DNA-binding domains"/>
    <property type="match status" value="1"/>
</dbReference>
<organism evidence="5 6">
    <name type="scientific">Granulicella mallensis</name>
    <dbReference type="NCBI Taxonomy" id="940614"/>
    <lineage>
        <taxon>Bacteria</taxon>
        <taxon>Pseudomonadati</taxon>
        <taxon>Acidobacteriota</taxon>
        <taxon>Terriglobia</taxon>
        <taxon>Terriglobales</taxon>
        <taxon>Acidobacteriaceae</taxon>
        <taxon>Granulicella</taxon>
    </lineage>
</organism>
<reference evidence="5 6" key="1">
    <citation type="submission" date="2020-08" db="EMBL/GenBank/DDBJ databases">
        <title>Genomic Encyclopedia of Type Strains, Phase IV (KMG-V): Genome sequencing to study the core and pangenomes of soil and plant-associated prokaryotes.</title>
        <authorList>
            <person name="Whitman W."/>
        </authorList>
    </citation>
    <scope>NUCLEOTIDE SEQUENCE [LARGE SCALE GENOMIC DNA]</scope>
    <source>
        <strain evidence="5 6">X5P3</strain>
    </source>
</reference>
<keyword evidence="3" id="KW-0804">Transcription</keyword>
<dbReference type="GO" id="GO:0003700">
    <property type="term" value="F:DNA-binding transcription factor activity"/>
    <property type="evidence" value="ECO:0007669"/>
    <property type="project" value="TreeGrafter"/>
</dbReference>
<dbReference type="RefSeq" id="WP_311733187.1">
    <property type="nucleotide sequence ID" value="NZ_JACHIO010000026.1"/>
</dbReference>
<protein>
    <submittedName>
        <fullName evidence="5">LacI family transcriptional regulator</fullName>
    </submittedName>
</protein>
<dbReference type="PANTHER" id="PTHR30146:SF109">
    <property type="entry name" value="HTH-TYPE TRANSCRIPTIONAL REGULATOR GALS"/>
    <property type="match status" value="1"/>
</dbReference>
<dbReference type="Pfam" id="PF00356">
    <property type="entry name" value="LacI"/>
    <property type="match status" value="1"/>
</dbReference>
<dbReference type="SMART" id="SM00354">
    <property type="entry name" value="HTH_LACI"/>
    <property type="match status" value="1"/>
</dbReference>
<evidence type="ECO:0000256" key="1">
    <source>
        <dbReference type="ARBA" id="ARBA00023015"/>
    </source>
</evidence>
<dbReference type="InterPro" id="IPR046335">
    <property type="entry name" value="LacI/GalR-like_sensor"/>
</dbReference>
<evidence type="ECO:0000256" key="2">
    <source>
        <dbReference type="ARBA" id="ARBA00023125"/>
    </source>
</evidence>
<dbReference type="SUPFAM" id="SSF53822">
    <property type="entry name" value="Periplasmic binding protein-like I"/>
    <property type="match status" value="1"/>
</dbReference>
<gene>
    <name evidence="5" type="ORF">HDF15_004702</name>
</gene>
<dbReference type="InterPro" id="IPR028082">
    <property type="entry name" value="Peripla_BP_I"/>
</dbReference>
<dbReference type="Proteomes" id="UP000584867">
    <property type="component" value="Unassembled WGS sequence"/>
</dbReference>